<evidence type="ECO:0000256" key="4">
    <source>
        <dbReference type="ARBA" id="ARBA00022692"/>
    </source>
</evidence>
<evidence type="ECO:0000256" key="7">
    <source>
        <dbReference type="ARBA" id="ARBA00023224"/>
    </source>
</evidence>
<dbReference type="OrthoDB" id="8899037at2"/>
<sequence length="649" mass="72371">MDVKKRIVISLSLIIAICVVLLSLINYFLMKRDTLYLLEHSQNATVKNGIIILENFANEKIGIIKGLSEIIKTMPENDIDKMTEYLYAAKQQGDFGLVFTGNTNGRMIRSNGKHATPDTGYDPRTKDWYIDAETNMKSGATAPYVTATGGKNAIAFYNPILENGFKGSVAGFVTLDYIQNAILSIEVEKGGRVWVFDEKDRVVIHDIENLIMKENASAKFINNKIKSNNNSENLIKYVNTRNEKFVASCAVSPTLRWTLCVSLPENIYYEPVNRQLKISIILGITFILIGVILMYLLVTITLKPLTHIKNGLENFFLFLNFEKNHVDKIQVKNNKDEFGIMAYLINHEVELIVENNNKNNEMVKEAITIFNEIKQGFLDKTIQIQPSNPLLKEFVSLVNETILSLKGKIGADINHIDNVIQTFAQVDFTPRFNPAQSNLEVALNKVADEVSEMLRDNVNVANTLEEKAELLKDNMNKLTIGSNAQYNSLSASVSAMEEIDEAMAEINDKAQNMIQQSDAIKNVITIIHDIADQTNLLALNASIEAARAGEQGRGFAVVADEVRKLAEKTSQSLSEIEKNTNSLILSVNEMCSSITEQVSSIDSVSSTFSELNELTKTNADIANQTDEIANTVHTNAKTIFEVVSKGKFQ</sequence>
<dbReference type="PANTHER" id="PTHR32089:SF112">
    <property type="entry name" value="LYSOZYME-LIKE PROTEIN-RELATED"/>
    <property type="match status" value="1"/>
</dbReference>
<evidence type="ECO:0000256" key="6">
    <source>
        <dbReference type="ARBA" id="ARBA00023136"/>
    </source>
</evidence>
<keyword evidence="3" id="KW-0145">Chemotaxis</keyword>
<evidence type="ECO:0000256" key="1">
    <source>
        <dbReference type="ARBA" id="ARBA00004651"/>
    </source>
</evidence>
<dbReference type="PANTHER" id="PTHR32089">
    <property type="entry name" value="METHYL-ACCEPTING CHEMOTAXIS PROTEIN MCPB"/>
    <property type="match status" value="1"/>
</dbReference>
<dbReference type="SMART" id="SM00283">
    <property type="entry name" value="MA"/>
    <property type="match status" value="1"/>
</dbReference>
<dbReference type="PROSITE" id="PS50111">
    <property type="entry name" value="CHEMOTAXIS_TRANSDUC_2"/>
    <property type="match status" value="1"/>
</dbReference>
<dbReference type="EMBL" id="CP097562">
    <property type="protein sequence ID" value="USF24373.1"/>
    <property type="molecule type" value="Genomic_DNA"/>
</dbReference>
<dbReference type="InterPro" id="IPR004089">
    <property type="entry name" value="MCPsignal_dom"/>
</dbReference>
<keyword evidence="7" id="KW-0807">Transducer</keyword>
<dbReference type="RefSeq" id="WP_023275756.1">
    <property type="nucleotide sequence ID" value="NZ_CP097562.1"/>
</dbReference>
<reference evidence="8" key="2">
    <citation type="submission" date="2022-05" db="EMBL/GenBank/DDBJ databases">
        <authorList>
            <person name="Proctor A.L."/>
            <person name="Phillips G.J."/>
            <person name="Wannemuehler M.J."/>
        </authorList>
    </citation>
    <scope>NUCLEOTIDE SEQUENCE</scope>
    <source>
        <strain evidence="8">ASF457</strain>
    </source>
</reference>
<evidence type="ECO:0000256" key="3">
    <source>
        <dbReference type="ARBA" id="ARBA00022500"/>
    </source>
</evidence>
<keyword evidence="9" id="KW-1185">Reference proteome</keyword>
<dbReference type="SUPFAM" id="SSF103190">
    <property type="entry name" value="Sensory domain-like"/>
    <property type="match status" value="1"/>
</dbReference>
<gene>
    <name evidence="8" type="primary">pctC</name>
    <name evidence="8" type="ORF">N508_001459</name>
</gene>
<dbReference type="KEGG" id="msch:N508_001459"/>
<keyword evidence="2" id="KW-1003">Cell membrane</keyword>
<dbReference type="GO" id="GO:0007165">
    <property type="term" value="P:signal transduction"/>
    <property type="evidence" value="ECO:0007669"/>
    <property type="project" value="UniProtKB-KW"/>
</dbReference>
<evidence type="ECO:0000256" key="2">
    <source>
        <dbReference type="ARBA" id="ARBA00022475"/>
    </source>
</evidence>
<name>V2QG90_9BACT</name>
<dbReference type="GO" id="GO:0005886">
    <property type="term" value="C:plasma membrane"/>
    <property type="evidence" value="ECO:0007669"/>
    <property type="project" value="UniProtKB-SubCell"/>
</dbReference>
<evidence type="ECO:0000313" key="8">
    <source>
        <dbReference type="EMBL" id="USF24373.1"/>
    </source>
</evidence>
<reference evidence="8" key="3">
    <citation type="submission" date="2022-06" db="EMBL/GenBank/DDBJ databases">
        <title>Resources to Facilitate Use of the Altered Schaedler Flora (ASF) Mouse Model to Study Microbiome Function.</title>
        <authorList>
            <person name="Proctor A."/>
            <person name="Parvinroo S."/>
            <person name="Richie T."/>
            <person name="Jia X."/>
            <person name="Lee S.T.M."/>
            <person name="Karp P.D."/>
            <person name="Paley S."/>
            <person name="Kostic A.D."/>
            <person name="Pierre J.F."/>
            <person name="Wannemuehler M.J."/>
            <person name="Phillips G.J."/>
        </authorList>
    </citation>
    <scope>NUCLEOTIDE SEQUENCE</scope>
    <source>
        <strain evidence="8">ASF457</strain>
    </source>
</reference>
<proteinExistence type="predicted"/>
<dbReference type="GO" id="GO:0006935">
    <property type="term" value="P:chemotaxis"/>
    <property type="evidence" value="ECO:0007669"/>
    <property type="project" value="UniProtKB-KW"/>
</dbReference>
<dbReference type="CDD" id="cd18774">
    <property type="entry name" value="PDC2_HK_sensor"/>
    <property type="match status" value="1"/>
</dbReference>
<dbReference type="SUPFAM" id="SSF58104">
    <property type="entry name" value="Methyl-accepting chemotaxis protein (MCP) signaling domain"/>
    <property type="match status" value="1"/>
</dbReference>
<dbReference type="CDD" id="cd18773">
    <property type="entry name" value="PDC1_HK_sensor"/>
    <property type="match status" value="1"/>
</dbReference>
<dbReference type="Pfam" id="PF00015">
    <property type="entry name" value="MCPsignal"/>
    <property type="match status" value="1"/>
</dbReference>
<evidence type="ECO:0000256" key="5">
    <source>
        <dbReference type="ARBA" id="ARBA00022989"/>
    </source>
</evidence>
<reference evidence="8" key="1">
    <citation type="journal article" date="2014" name="Genome Announc.">
        <title>Draft genome sequences of the altered schaedler flora, a defined bacterial community from gnotobiotic mice.</title>
        <authorList>
            <person name="Wannemuehler M.J."/>
            <person name="Overstreet A.M."/>
            <person name="Ward D.V."/>
            <person name="Phillips G.J."/>
        </authorList>
    </citation>
    <scope>NUCLEOTIDE SEQUENCE</scope>
    <source>
        <strain evidence="8">ASF457</strain>
    </source>
</reference>
<evidence type="ECO:0000313" key="9">
    <source>
        <dbReference type="Proteomes" id="UP000017429"/>
    </source>
</evidence>
<accession>V2QG90</accession>
<organism evidence="8 9">
    <name type="scientific">Mucispirillum schaedleri ASF457</name>
    <dbReference type="NCBI Taxonomy" id="1379858"/>
    <lineage>
        <taxon>Bacteria</taxon>
        <taxon>Pseudomonadati</taxon>
        <taxon>Deferribacterota</taxon>
        <taxon>Deferribacteres</taxon>
        <taxon>Deferribacterales</taxon>
        <taxon>Mucispirillaceae</taxon>
        <taxon>Mucispirillum</taxon>
    </lineage>
</organism>
<keyword evidence="4" id="KW-0812">Transmembrane</keyword>
<dbReference type="Pfam" id="PF02743">
    <property type="entry name" value="dCache_1"/>
    <property type="match status" value="1"/>
</dbReference>
<keyword evidence="6" id="KW-0472">Membrane</keyword>
<dbReference type="InterPro" id="IPR033479">
    <property type="entry name" value="dCache_1"/>
</dbReference>
<dbReference type="Proteomes" id="UP000017429">
    <property type="component" value="Chromosome"/>
</dbReference>
<dbReference type="Gene3D" id="3.30.450.20">
    <property type="entry name" value="PAS domain"/>
    <property type="match status" value="2"/>
</dbReference>
<dbReference type="Gene3D" id="1.10.287.950">
    <property type="entry name" value="Methyl-accepting chemotaxis protein"/>
    <property type="match status" value="1"/>
</dbReference>
<dbReference type="AlphaFoldDB" id="V2QG90"/>
<comment type="subcellular location">
    <subcellularLocation>
        <location evidence="1">Cell membrane</location>
        <topology evidence="1">Multi-pass membrane protein</topology>
    </subcellularLocation>
</comment>
<dbReference type="eggNOG" id="COG0840">
    <property type="taxonomic scope" value="Bacteria"/>
</dbReference>
<dbReference type="InterPro" id="IPR029151">
    <property type="entry name" value="Sensor-like_sf"/>
</dbReference>
<keyword evidence="5" id="KW-1133">Transmembrane helix</keyword>
<protein>
    <submittedName>
        <fullName evidence="8">Methyl-accepting chemotaxis protein PctC</fullName>
    </submittedName>
</protein>